<dbReference type="InterPro" id="IPR039142">
    <property type="entry name" value="NRF1/Ewg"/>
</dbReference>
<reference evidence="2" key="1">
    <citation type="submission" date="2015-11" db="EMBL/GenBank/DDBJ databases">
        <title>De novo transcriptome assembly of four potential Pierce s Disease insect vectors from Arizona vineyards.</title>
        <authorList>
            <person name="Tassone E.E."/>
        </authorList>
    </citation>
    <scope>NUCLEOTIDE SEQUENCE</scope>
</reference>
<evidence type="ECO:0000313" key="2">
    <source>
        <dbReference type="EMBL" id="JAT15491.1"/>
    </source>
</evidence>
<dbReference type="GO" id="GO:0006357">
    <property type="term" value="P:regulation of transcription by RNA polymerase II"/>
    <property type="evidence" value="ECO:0007669"/>
    <property type="project" value="InterPro"/>
</dbReference>
<evidence type="ECO:0008006" key="3">
    <source>
        <dbReference type="Google" id="ProtNLM"/>
    </source>
</evidence>
<dbReference type="PANTHER" id="PTHR20338">
    <property type="entry name" value="NUCLEAR RESPIRATORY FACTOR 1"/>
    <property type="match status" value="1"/>
</dbReference>
<organism evidence="2">
    <name type="scientific">Graphocephala atropunctata</name>
    <dbReference type="NCBI Taxonomy" id="36148"/>
    <lineage>
        <taxon>Eukaryota</taxon>
        <taxon>Metazoa</taxon>
        <taxon>Ecdysozoa</taxon>
        <taxon>Arthropoda</taxon>
        <taxon>Hexapoda</taxon>
        <taxon>Insecta</taxon>
        <taxon>Pterygota</taxon>
        <taxon>Neoptera</taxon>
        <taxon>Paraneoptera</taxon>
        <taxon>Hemiptera</taxon>
        <taxon>Auchenorrhyncha</taxon>
        <taxon>Membracoidea</taxon>
        <taxon>Cicadellidae</taxon>
        <taxon>Cicadellinae</taxon>
        <taxon>Cicadellini</taxon>
        <taxon>Graphocephala</taxon>
    </lineage>
</organism>
<dbReference type="AlphaFoldDB" id="A0A1B6KVS4"/>
<accession>A0A1B6KVS4</accession>
<evidence type="ECO:0000256" key="1">
    <source>
        <dbReference type="SAM" id="MobiDB-lite"/>
    </source>
</evidence>
<sequence>MPKDFESSWNHLEAVTLKMPGPYASCSALGDPDDAPPDRRLSAVYPRRRLSSIGGTDSNSSGSVDTSDLTEPERAQVESCFRGLKTQVFVCGSLANLYLGSATNNSPWELHYTGIPVVLLDSGETRSRSKRRIQILLAERGTCFTLWSDTIDNLSAYKVSGPSFHTMCLSTDHTKLVGLSFDCVEAAKEMWQHIDHLTADPENISLSVPKKNKKPKKKQVVQPLPQKSHISQPCCFQHITSVEPGDRTRYFSLQTLLPVLPDVSVSSSPDHSDEL</sequence>
<dbReference type="EMBL" id="GEBQ01024486">
    <property type="protein sequence ID" value="JAT15491.1"/>
    <property type="molecule type" value="Transcribed_RNA"/>
</dbReference>
<feature type="compositionally biased region" description="Polar residues" evidence="1">
    <location>
        <begin position="53"/>
        <end position="69"/>
    </location>
</feature>
<feature type="region of interest" description="Disordered" evidence="1">
    <location>
        <begin position="50"/>
        <end position="71"/>
    </location>
</feature>
<name>A0A1B6KVS4_9HEMI</name>
<dbReference type="InterPro" id="IPR011993">
    <property type="entry name" value="PH-like_dom_sf"/>
</dbReference>
<proteinExistence type="predicted"/>
<dbReference type="GO" id="GO:0003700">
    <property type="term" value="F:DNA-binding transcription factor activity"/>
    <property type="evidence" value="ECO:0007669"/>
    <property type="project" value="InterPro"/>
</dbReference>
<protein>
    <recommendedName>
        <fullName evidence="3">WH1 domain-containing protein</fullName>
    </recommendedName>
</protein>
<gene>
    <name evidence="2" type="ORF">g.21445</name>
</gene>
<dbReference type="FunFam" id="2.30.29.30:FF:000362">
    <property type="entry name" value="Uncharacterized protein, isoform B"/>
    <property type="match status" value="1"/>
</dbReference>
<dbReference type="Gene3D" id="2.30.29.30">
    <property type="entry name" value="Pleckstrin-homology domain (PH domain)/Phosphotyrosine-binding domain (PTB)"/>
    <property type="match status" value="1"/>
</dbReference>